<dbReference type="RefSeq" id="WP_413778681.1">
    <property type="nucleotide sequence ID" value="NZ_JAUOZS010000001.1"/>
</dbReference>
<accession>A0ABU3NV66</accession>
<organism evidence="1 2">
    <name type="scientific">Anaeroselena agilis</name>
    <dbReference type="NCBI Taxonomy" id="3063788"/>
    <lineage>
        <taxon>Bacteria</taxon>
        <taxon>Bacillati</taxon>
        <taxon>Bacillota</taxon>
        <taxon>Negativicutes</taxon>
        <taxon>Acetonemataceae</taxon>
        <taxon>Anaeroselena</taxon>
    </lineage>
</organism>
<protein>
    <submittedName>
        <fullName evidence="1">Uncharacterized protein</fullName>
    </submittedName>
</protein>
<dbReference type="Proteomes" id="UP001254848">
    <property type="component" value="Unassembled WGS sequence"/>
</dbReference>
<reference evidence="1 2" key="1">
    <citation type="submission" date="2023-07" db="EMBL/GenBank/DDBJ databases">
        <title>The novel representative of Negativicutes class, Anaeroselena agilis gen. nov. sp. nov.</title>
        <authorList>
            <person name="Prokofeva M.I."/>
            <person name="Elcheninov A.G."/>
            <person name="Klyukina A."/>
            <person name="Kublanov I.V."/>
            <person name="Frolov E.N."/>
            <person name="Podosokorskaya O.A."/>
        </authorList>
    </citation>
    <scope>NUCLEOTIDE SEQUENCE [LARGE SCALE GENOMIC DNA]</scope>
    <source>
        <strain evidence="1 2">4137-cl</strain>
    </source>
</reference>
<evidence type="ECO:0000313" key="1">
    <source>
        <dbReference type="EMBL" id="MDT8900123.1"/>
    </source>
</evidence>
<comment type="caution">
    <text evidence="1">The sequence shown here is derived from an EMBL/GenBank/DDBJ whole genome shotgun (WGS) entry which is preliminary data.</text>
</comment>
<gene>
    <name evidence="1" type="ORF">Q4T40_02590</name>
</gene>
<proteinExistence type="predicted"/>
<sequence>MADGRYPSVRLGKADPGKMHSYNKTSVDGIEVYYIDRLPEFFTTITVKVEKLFFFKKLVAKGKTF</sequence>
<evidence type="ECO:0000313" key="2">
    <source>
        <dbReference type="Proteomes" id="UP001254848"/>
    </source>
</evidence>
<name>A0ABU3NV66_9FIRM</name>
<dbReference type="EMBL" id="JAUOZS010000001">
    <property type="protein sequence ID" value="MDT8900123.1"/>
    <property type="molecule type" value="Genomic_DNA"/>
</dbReference>
<keyword evidence="2" id="KW-1185">Reference proteome</keyword>